<feature type="transmembrane region" description="Helical" evidence="1">
    <location>
        <begin position="7"/>
        <end position="25"/>
    </location>
</feature>
<name>A0A2K1KP54_PHYPA</name>
<keyword evidence="1" id="KW-0472">Membrane</keyword>
<evidence type="ECO:0000313" key="3">
    <source>
        <dbReference type="EnsemblPlants" id="PAC:32920154.CDS.1"/>
    </source>
</evidence>
<dbReference type="EnsemblPlants" id="Pp3c4_19600V3.2">
    <property type="protein sequence ID" value="PAC:32920155.CDS.1"/>
    <property type="gene ID" value="Pp3c4_19600"/>
</dbReference>
<keyword evidence="1" id="KW-0812">Transmembrane</keyword>
<dbReference type="Proteomes" id="UP000006727">
    <property type="component" value="Chromosome 4"/>
</dbReference>
<keyword evidence="1" id="KW-1133">Transmembrane helix</keyword>
<evidence type="ECO:0000256" key="1">
    <source>
        <dbReference type="SAM" id="Phobius"/>
    </source>
</evidence>
<gene>
    <name evidence="2" type="ORF">PHYPA_006457</name>
</gene>
<organism evidence="2">
    <name type="scientific">Physcomitrium patens</name>
    <name type="common">Spreading-leaved earth moss</name>
    <name type="synonym">Physcomitrella patens</name>
    <dbReference type="NCBI Taxonomy" id="3218"/>
    <lineage>
        <taxon>Eukaryota</taxon>
        <taxon>Viridiplantae</taxon>
        <taxon>Streptophyta</taxon>
        <taxon>Embryophyta</taxon>
        <taxon>Bryophyta</taxon>
        <taxon>Bryophytina</taxon>
        <taxon>Bryopsida</taxon>
        <taxon>Funariidae</taxon>
        <taxon>Funariales</taxon>
        <taxon>Funariaceae</taxon>
        <taxon>Physcomitrium</taxon>
    </lineage>
</organism>
<reference evidence="3" key="3">
    <citation type="submission" date="2020-12" db="UniProtKB">
        <authorList>
            <consortium name="EnsemblPlants"/>
        </authorList>
    </citation>
    <scope>IDENTIFICATION</scope>
</reference>
<dbReference type="EnsemblPlants" id="Pp3c4_19600V3.1">
    <property type="protein sequence ID" value="PAC:32920154.CDS.1"/>
    <property type="gene ID" value="Pp3c4_19600"/>
</dbReference>
<reference evidence="2 4" key="1">
    <citation type="journal article" date="2008" name="Science">
        <title>The Physcomitrella genome reveals evolutionary insights into the conquest of land by plants.</title>
        <authorList>
            <person name="Rensing S."/>
            <person name="Lang D."/>
            <person name="Zimmer A."/>
            <person name="Terry A."/>
            <person name="Salamov A."/>
            <person name="Shapiro H."/>
            <person name="Nishiyama T."/>
            <person name="Perroud P.-F."/>
            <person name="Lindquist E."/>
            <person name="Kamisugi Y."/>
            <person name="Tanahashi T."/>
            <person name="Sakakibara K."/>
            <person name="Fujita T."/>
            <person name="Oishi K."/>
            <person name="Shin-I T."/>
            <person name="Kuroki Y."/>
            <person name="Toyoda A."/>
            <person name="Suzuki Y."/>
            <person name="Hashimoto A."/>
            <person name="Yamaguchi K."/>
            <person name="Sugano A."/>
            <person name="Kohara Y."/>
            <person name="Fujiyama A."/>
            <person name="Anterola A."/>
            <person name="Aoki S."/>
            <person name="Ashton N."/>
            <person name="Barbazuk W.B."/>
            <person name="Barker E."/>
            <person name="Bennetzen J."/>
            <person name="Bezanilla M."/>
            <person name="Blankenship R."/>
            <person name="Cho S.H."/>
            <person name="Dutcher S."/>
            <person name="Estelle M."/>
            <person name="Fawcett J.A."/>
            <person name="Gundlach H."/>
            <person name="Hanada K."/>
            <person name="Heyl A."/>
            <person name="Hicks K.A."/>
            <person name="Hugh J."/>
            <person name="Lohr M."/>
            <person name="Mayer K."/>
            <person name="Melkozernov A."/>
            <person name="Murata T."/>
            <person name="Nelson D."/>
            <person name="Pils B."/>
            <person name="Prigge M."/>
            <person name="Reiss B."/>
            <person name="Renner T."/>
            <person name="Rombauts S."/>
            <person name="Rushton P."/>
            <person name="Sanderfoot A."/>
            <person name="Schween G."/>
            <person name="Shiu S.-H."/>
            <person name="Stueber K."/>
            <person name="Theodoulou F.L."/>
            <person name="Tu H."/>
            <person name="Van de Peer Y."/>
            <person name="Verrier P.J."/>
            <person name="Waters E."/>
            <person name="Wood A."/>
            <person name="Yang L."/>
            <person name="Cove D."/>
            <person name="Cuming A."/>
            <person name="Hasebe M."/>
            <person name="Lucas S."/>
            <person name="Mishler D.B."/>
            <person name="Reski R."/>
            <person name="Grigoriev I."/>
            <person name="Quatrano R.S."/>
            <person name="Boore J.L."/>
        </authorList>
    </citation>
    <scope>NUCLEOTIDE SEQUENCE [LARGE SCALE GENOMIC DNA]</scope>
    <source>
        <strain evidence="3 4">cv. Gransden 2004</strain>
    </source>
</reference>
<proteinExistence type="predicted"/>
<evidence type="ECO:0000313" key="2">
    <source>
        <dbReference type="EMBL" id="PNR55560.1"/>
    </source>
</evidence>
<reference evidence="2 4" key="2">
    <citation type="journal article" date="2018" name="Plant J.">
        <title>The Physcomitrella patens chromosome-scale assembly reveals moss genome structure and evolution.</title>
        <authorList>
            <person name="Lang D."/>
            <person name="Ullrich K.K."/>
            <person name="Murat F."/>
            <person name="Fuchs J."/>
            <person name="Jenkins J."/>
            <person name="Haas F.B."/>
            <person name="Piednoel M."/>
            <person name="Gundlach H."/>
            <person name="Van Bel M."/>
            <person name="Meyberg R."/>
            <person name="Vives C."/>
            <person name="Morata J."/>
            <person name="Symeonidi A."/>
            <person name="Hiss M."/>
            <person name="Muchero W."/>
            <person name="Kamisugi Y."/>
            <person name="Saleh O."/>
            <person name="Blanc G."/>
            <person name="Decker E.L."/>
            <person name="van Gessel N."/>
            <person name="Grimwood J."/>
            <person name="Hayes R.D."/>
            <person name="Graham S.W."/>
            <person name="Gunter L.E."/>
            <person name="McDaniel S.F."/>
            <person name="Hoernstein S.N.W."/>
            <person name="Larsson A."/>
            <person name="Li F.W."/>
            <person name="Perroud P.F."/>
            <person name="Phillips J."/>
            <person name="Ranjan P."/>
            <person name="Rokshar D.S."/>
            <person name="Rothfels C.J."/>
            <person name="Schneider L."/>
            <person name="Shu S."/>
            <person name="Stevenson D.W."/>
            <person name="Thummler F."/>
            <person name="Tillich M."/>
            <person name="Villarreal Aguilar J.C."/>
            <person name="Widiez T."/>
            <person name="Wong G.K."/>
            <person name="Wymore A."/>
            <person name="Zhang Y."/>
            <person name="Zimmer A.D."/>
            <person name="Quatrano R.S."/>
            <person name="Mayer K.F.X."/>
            <person name="Goodstein D."/>
            <person name="Casacuberta J.M."/>
            <person name="Vandepoele K."/>
            <person name="Reski R."/>
            <person name="Cuming A.C."/>
            <person name="Tuskan G.A."/>
            <person name="Maumus F."/>
            <person name="Salse J."/>
            <person name="Schmutz J."/>
            <person name="Rensing S.A."/>
        </authorList>
    </citation>
    <scope>NUCLEOTIDE SEQUENCE [LARGE SCALE GENOMIC DNA]</scope>
    <source>
        <strain evidence="3 4">cv. Gransden 2004</strain>
    </source>
</reference>
<dbReference type="EMBL" id="ABEU02000004">
    <property type="protein sequence ID" value="PNR55560.1"/>
    <property type="molecule type" value="Genomic_DNA"/>
</dbReference>
<dbReference type="AlphaFoldDB" id="A0A2K1KP54"/>
<dbReference type="InParanoid" id="A0A2K1KP54"/>
<keyword evidence="4" id="KW-1185">Reference proteome</keyword>
<sequence>MITYLNYIFIISKVFIVITLLTSNFEPCHSIFDDLEEWPSNNAFNYYQFFQPLFIDPNF</sequence>
<evidence type="ECO:0000313" key="4">
    <source>
        <dbReference type="Proteomes" id="UP000006727"/>
    </source>
</evidence>
<dbReference type="Gramene" id="Pp3c4_19600V3.1">
    <property type="protein sequence ID" value="PAC:32920154.CDS.1"/>
    <property type="gene ID" value="Pp3c4_19600"/>
</dbReference>
<dbReference type="Gramene" id="Pp3c4_19600V3.2">
    <property type="protein sequence ID" value="PAC:32920155.CDS.1"/>
    <property type="gene ID" value="Pp3c4_19600"/>
</dbReference>
<protein>
    <submittedName>
        <fullName evidence="2 3">Uncharacterized protein</fullName>
    </submittedName>
</protein>
<accession>A0A2K1KP54</accession>